<evidence type="ECO:0000256" key="2">
    <source>
        <dbReference type="ARBA" id="ARBA00022448"/>
    </source>
</evidence>
<dbReference type="EMBL" id="SRMF01000004">
    <property type="protein sequence ID" value="TGG92867.1"/>
    <property type="molecule type" value="Genomic_DNA"/>
</dbReference>
<evidence type="ECO:0000256" key="3">
    <source>
        <dbReference type="ARBA" id="ARBA00022475"/>
    </source>
</evidence>
<organism evidence="11 12">
    <name type="scientific">Natronospirillum operosum</name>
    <dbReference type="NCBI Taxonomy" id="2759953"/>
    <lineage>
        <taxon>Bacteria</taxon>
        <taxon>Pseudomonadati</taxon>
        <taxon>Pseudomonadota</taxon>
        <taxon>Gammaproteobacteria</taxon>
        <taxon>Oceanospirillales</taxon>
        <taxon>Natronospirillaceae</taxon>
        <taxon>Natronospirillum</taxon>
    </lineage>
</organism>
<comment type="function">
    <text evidence="9">Part of the tripartite ATP-independent periplasmic (TRAP) transport system.</text>
</comment>
<sequence length="174" mass="18895">MKRALDFVLGTTVFLILATIVVSVSWQVLSRYVLGTSSTATSEVARLLFMWLALLGGAYTFGQVRHLAIDILPLALRGRPRQILNTLILLIVASFAFFVMVRGGWTMVSRTLATGQATPTLGLPMGYVYGALPAAGIIILVYCVMFLGRIWLNPKSEGGFAIDPHKAPAPEERA</sequence>
<comment type="subunit">
    <text evidence="9">The complex comprises the extracytoplasmic solute receptor protein and the two transmembrane proteins.</text>
</comment>
<gene>
    <name evidence="11" type="ORF">E4656_12125</name>
</gene>
<comment type="caution">
    <text evidence="11">The sequence shown here is derived from an EMBL/GenBank/DDBJ whole genome shotgun (WGS) entry which is preliminary data.</text>
</comment>
<keyword evidence="3" id="KW-1003">Cell membrane</keyword>
<feature type="transmembrane region" description="Helical" evidence="9">
    <location>
        <begin position="125"/>
        <end position="147"/>
    </location>
</feature>
<accession>A0A4Z0W7Z9</accession>
<keyword evidence="6 9" id="KW-1133">Transmembrane helix</keyword>
<dbReference type="OrthoDB" id="2085311at2"/>
<dbReference type="InterPro" id="IPR007387">
    <property type="entry name" value="TRAP_DctQ"/>
</dbReference>
<keyword evidence="2 9" id="KW-0813">Transport</keyword>
<comment type="subcellular location">
    <subcellularLocation>
        <location evidence="1 9">Cell inner membrane</location>
        <topology evidence="1 9">Multi-pass membrane protein</topology>
    </subcellularLocation>
</comment>
<dbReference type="GO" id="GO:0015740">
    <property type="term" value="P:C4-dicarboxylate transport"/>
    <property type="evidence" value="ECO:0007669"/>
    <property type="project" value="TreeGrafter"/>
</dbReference>
<keyword evidence="7 9" id="KW-0472">Membrane</keyword>
<name>A0A4Z0W7Z9_9GAMM</name>
<dbReference type="PANTHER" id="PTHR35011:SF2">
    <property type="entry name" value="2,3-DIKETO-L-GULONATE TRAP TRANSPORTER SMALL PERMEASE PROTEIN YIAM"/>
    <property type="match status" value="1"/>
</dbReference>
<evidence type="ECO:0000256" key="7">
    <source>
        <dbReference type="ARBA" id="ARBA00023136"/>
    </source>
</evidence>
<comment type="similarity">
    <text evidence="8 9">Belongs to the TRAP transporter small permease family.</text>
</comment>
<feature type="transmembrane region" description="Helical" evidence="9">
    <location>
        <begin position="83"/>
        <end position="105"/>
    </location>
</feature>
<reference evidence="11 12" key="1">
    <citation type="submission" date="2019-04" db="EMBL/GenBank/DDBJ databases">
        <title>Natronospirillum operosus gen. nov., sp. nov., a haloalkaliphilic satellite isolated from decaying biomass of laboratory culture of cyanobacterium Geitlerinema sp. and proposal of Natronospirillaceae fam. nov. and Saccharospirillaceae fam. nov.</title>
        <authorList>
            <person name="Kevbrin V."/>
            <person name="Boltyanskaya Y."/>
            <person name="Koziaeva V."/>
            <person name="Grouzdev D.S."/>
            <person name="Park M."/>
            <person name="Cho J."/>
        </authorList>
    </citation>
    <scope>NUCLEOTIDE SEQUENCE [LARGE SCALE GENOMIC DNA]</scope>
    <source>
        <strain evidence="11 12">G-116</strain>
    </source>
</reference>
<feature type="transmembrane region" description="Helical" evidence="9">
    <location>
        <begin position="7"/>
        <end position="29"/>
    </location>
</feature>
<evidence type="ECO:0000256" key="5">
    <source>
        <dbReference type="ARBA" id="ARBA00022692"/>
    </source>
</evidence>
<dbReference type="AlphaFoldDB" id="A0A4Z0W7Z9"/>
<evidence type="ECO:0000313" key="12">
    <source>
        <dbReference type="Proteomes" id="UP000297475"/>
    </source>
</evidence>
<dbReference type="PANTHER" id="PTHR35011">
    <property type="entry name" value="2,3-DIKETO-L-GULONATE TRAP TRANSPORTER SMALL PERMEASE PROTEIN YIAM"/>
    <property type="match status" value="1"/>
</dbReference>
<feature type="domain" description="Tripartite ATP-independent periplasmic transporters DctQ component" evidence="10">
    <location>
        <begin position="20"/>
        <end position="151"/>
    </location>
</feature>
<evidence type="ECO:0000259" key="10">
    <source>
        <dbReference type="Pfam" id="PF04290"/>
    </source>
</evidence>
<evidence type="ECO:0000313" key="11">
    <source>
        <dbReference type="EMBL" id="TGG92867.1"/>
    </source>
</evidence>
<keyword evidence="12" id="KW-1185">Reference proteome</keyword>
<keyword evidence="4 9" id="KW-0997">Cell inner membrane</keyword>
<feature type="transmembrane region" description="Helical" evidence="9">
    <location>
        <begin position="44"/>
        <end position="62"/>
    </location>
</feature>
<dbReference type="InterPro" id="IPR055348">
    <property type="entry name" value="DctQ"/>
</dbReference>
<evidence type="ECO:0000256" key="9">
    <source>
        <dbReference type="RuleBase" id="RU369079"/>
    </source>
</evidence>
<dbReference type="RefSeq" id="WP_135483539.1">
    <property type="nucleotide sequence ID" value="NZ_SRMF01000004.1"/>
</dbReference>
<evidence type="ECO:0000256" key="1">
    <source>
        <dbReference type="ARBA" id="ARBA00004429"/>
    </source>
</evidence>
<evidence type="ECO:0000256" key="6">
    <source>
        <dbReference type="ARBA" id="ARBA00022989"/>
    </source>
</evidence>
<dbReference type="GO" id="GO:0022857">
    <property type="term" value="F:transmembrane transporter activity"/>
    <property type="evidence" value="ECO:0007669"/>
    <property type="project" value="UniProtKB-UniRule"/>
</dbReference>
<evidence type="ECO:0000256" key="4">
    <source>
        <dbReference type="ARBA" id="ARBA00022519"/>
    </source>
</evidence>
<dbReference type="Pfam" id="PF04290">
    <property type="entry name" value="DctQ"/>
    <property type="match status" value="1"/>
</dbReference>
<keyword evidence="5 9" id="KW-0812">Transmembrane</keyword>
<evidence type="ECO:0000256" key="8">
    <source>
        <dbReference type="ARBA" id="ARBA00038436"/>
    </source>
</evidence>
<protein>
    <recommendedName>
        <fullName evidence="9">TRAP transporter small permease protein</fullName>
    </recommendedName>
</protein>
<dbReference type="Proteomes" id="UP000297475">
    <property type="component" value="Unassembled WGS sequence"/>
</dbReference>
<proteinExistence type="inferred from homology"/>
<dbReference type="GO" id="GO:0005886">
    <property type="term" value="C:plasma membrane"/>
    <property type="evidence" value="ECO:0007669"/>
    <property type="project" value="UniProtKB-SubCell"/>
</dbReference>